<reference evidence="1" key="1">
    <citation type="journal article" date="2021" name="Proc. Natl. Acad. Sci. U.S.A.">
        <title>A Catalog of Tens of Thousands of Viruses from Human Metagenomes Reveals Hidden Associations with Chronic Diseases.</title>
        <authorList>
            <person name="Tisza M.J."/>
            <person name="Buck C.B."/>
        </authorList>
    </citation>
    <scope>NUCLEOTIDE SEQUENCE</scope>
    <source>
        <strain evidence="1">Ct0jG3</strain>
    </source>
</reference>
<proteinExistence type="predicted"/>
<organism evidence="1">
    <name type="scientific">Caudovirales sp. ct0jG3</name>
    <dbReference type="NCBI Taxonomy" id="2825756"/>
    <lineage>
        <taxon>Viruses</taxon>
        <taxon>Duplodnaviria</taxon>
        <taxon>Heunggongvirae</taxon>
        <taxon>Uroviricota</taxon>
        <taxon>Caudoviricetes</taxon>
    </lineage>
</organism>
<dbReference type="EMBL" id="BK015244">
    <property type="protein sequence ID" value="DAD97574.1"/>
    <property type="molecule type" value="Genomic_DNA"/>
</dbReference>
<protein>
    <submittedName>
        <fullName evidence="1">Uncharacterized protein</fullName>
    </submittedName>
</protein>
<evidence type="ECO:0000313" key="1">
    <source>
        <dbReference type="EMBL" id="DAD97574.1"/>
    </source>
</evidence>
<sequence length="30" mass="3562">MISLFVMVFRPFRPVGLSCLFSTHVCRFRD</sequence>
<accession>A0A8S5NS70</accession>
<name>A0A8S5NS70_9CAUD</name>